<organism evidence="2 3">
    <name type="scientific">Litomosoides sigmodontis</name>
    <name type="common">Filarial nematode worm</name>
    <dbReference type="NCBI Taxonomy" id="42156"/>
    <lineage>
        <taxon>Eukaryota</taxon>
        <taxon>Metazoa</taxon>
        <taxon>Ecdysozoa</taxon>
        <taxon>Nematoda</taxon>
        <taxon>Chromadorea</taxon>
        <taxon>Rhabditida</taxon>
        <taxon>Spirurina</taxon>
        <taxon>Spiruromorpha</taxon>
        <taxon>Filarioidea</taxon>
        <taxon>Onchocercidae</taxon>
        <taxon>Litomosoides</taxon>
    </lineage>
</organism>
<dbReference type="InterPro" id="IPR045065">
    <property type="entry name" value="XPO1/5"/>
</dbReference>
<dbReference type="PANTHER" id="PTHR11223">
    <property type="entry name" value="EXPORTIN 1/5"/>
    <property type="match status" value="1"/>
</dbReference>
<dbReference type="InterPro" id="IPR013598">
    <property type="entry name" value="Exportin-1/Importin-b-like"/>
</dbReference>
<dbReference type="GO" id="GO:0003723">
    <property type="term" value="F:RNA binding"/>
    <property type="evidence" value="ECO:0007669"/>
    <property type="project" value="TreeGrafter"/>
</dbReference>
<dbReference type="EMBL" id="UYRX01000215">
    <property type="protein sequence ID" value="VDK77688.1"/>
    <property type="molecule type" value="Genomic_DNA"/>
</dbReference>
<dbReference type="AlphaFoldDB" id="A0A3P6UF47"/>
<dbReference type="GO" id="GO:0006611">
    <property type="term" value="P:protein export from nucleus"/>
    <property type="evidence" value="ECO:0007669"/>
    <property type="project" value="InterPro"/>
</dbReference>
<dbReference type="GO" id="GO:0005049">
    <property type="term" value="F:nuclear export signal receptor activity"/>
    <property type="evidence" value="ECO:0007669"/>
    <property type="project" value="InterPro"/>
</dbReference>
<gene>
    <name evidence="2" type="ORF">NLS_LOCUS3768</name>
</gene>
<sequence length="289" mass="32915">MVMEERLSVIGSALEAIYSTAVTNDQRSAASRIIESVKELSPTDVEQIAYALISKKDLILARTGWNFLEHIIKFKWLEINDQSRLTIRYTCFAAMKSEAMLRNELRCAAARCVVLMIEHEWPQNWPELFDELEDIASVSATHAQIPFVTLQLLVENVVTLATVENISRRKDLNNAIASNIPRILHLIRYALRECSIESTDESYSLIRSALDLFGELVEWLPANVLEPYINDLLYIVCSFIETPQHGIYEVAAKCLWRIASRKQAKNEENLVVFALFGDVPMRSILRAAK</sequence>
<dbReference type="STRING" id="42156.A0A3P6UF47"/>
<dbReference type="GO" id="GO:0005634">
    <property type="term" value="C:nucleus"/>
    <property type="evidence" value="ECO:0007669"/>
    <property type="project" value="TreeGrafter"/>
</dbReference>
<dbReference type="Pfam" id="PF08389">
    <property type="entry name" value="Xpo1"/>
    <property type="match status" value="1"/>
</dbReference>
<dbReference type="GO" id="GO:0006405">
    <property type="term" value="P:RNA export from nucleus"/>
    <property type="evidence" value="ECO:0007669"/>
    <property type="project" value="TreeGrafter"/>
</dbReference>
<accession>A0A3P6UF47</accession>
<evidence type="ECO:0000313" key="2">
    <source>
        <dbReference type="EMBL" id="VDK77688.1"/>
    </source>
</evidence>
<dbReference type="SUPFAM" id="SSF48371">
    <property type="entry name" value="ARM repeat"/>
    <property type="match status" value="1"/>
</dbReference>
<name>A0A3P6UF47_LITSI</name>
<feature type="domain" description="Exportin-1/Importin-beta-like" evidence="1">
    <location>
        <begin position="106"/>
        <end position="255"/>
    </location>
</feature>
<protein>
    <recommendedName>
        <fullName evidence="1">Exportin-1/Importin-beta-like domain-containing protein</fullName>
    </recommendedName>
</protein>
<keyword evidence="3" id="KW-1185">Reference proteome</keyword>
<reference evidence="2 3" key="1">
    <citation type="submission" date="2018-08" db="EMBL/GenBank/DDBJ databases">
        <authorList>
            <person name="Laetsch R D."/>
            <person name="Stevens L."/>
            <person name="Kumar S."/>
            <person name="Blaxter L. M."/>
        </authorList>
    </citation>
    <scope>NUCLEOTIDE SEQUENCE [LARGE SCALE GENOMIC DNA]</scope>
</reference>
<dbReference type="GO" id="GO:0005737">
    <property type="term" value="C:cytoplasm"/>
    <property type="evidence" value="ECO:0007669"/>
    <property type="project" value="TreeGrafter"/>
</dbReference>
<dbReference type="InterPro" id="IPR016024">
    <property type="entry name" value="ARM-type_fold"/>
</dbReference>
<dbReference type="Proteomes" id="UP000277928">
    <property type="component" value="Unassembled WGS sequence"/>
</dbReference>
<dbReference type="PANTHER" id="PTHR11223:SF3">
    <property type="entry name" value="EXPORTIN-5"/>
    <property type="match status" value="1"/>
</dbReference>
<dbReference type="OrthoDB" id="2215036at2759"/>
<dbReference type="Gene3D" id="1.25.10.10">
    <property type="entry name" value="Leucine-rich Repeat Variant"/>
    <property type="match status" value="1"/>
</dbReference>
<dbReference type="InterPro" id="IPR011989">
    <property type="entry name" value="ARM-like"/>
</dbReference>
<dbReference type="GO" id="GO:0042565">
    <property type="term" value="C:RNA nuclear export complex"/>
    <property type="evidence" value="ECO:0007669"/>
    <property type="project" value="TreeGrafter"/>
</dbReference>
<evidence type="ECO:0000313" key="3">
    <source>
        <dbReference type="Proteomes" id="UP000277928"/>
    </source>
</evidence>
<evidence type="ECO:0000259" key="1">
    <source>
        <dbReference type="Pfam" id="PF08389"/>
    </source>
</evidence>
<proteinExistence type="predicted"/>